<dbReference type="InterPro" id="IPR029063">
    <property type="entry name" value="SAM-dependent_MTases_sf"/>
</dbReference>
<dbReference type="Pfam" id="PF22528">
    <property type="entry name" value="PRMT_C"/>
    <property type="match status" value="2"/>
</dbReference>
<dbReference type="GeneID" id="13440525"/>
<dbReference type="Gene3D" id="3.40.50.150">
    <property type="entry name" value="Vaccinia Virus protein VP39"/>
    <property type="match status" value="1"/>
</dbReference>
<feature type="compositionally biased region" description="Basic and acidic residues" evidence="4">
    <location>
        <begin position="225"/>
        <end position="239"/>
    </location>
</feature>
<dbReference type="GO" id="GO:0042054">
    <property type="term" value="F:histone methyltransferase activity"/>
    <property type="evidence" value="ECO:0007669"/>
    <property type="project" value="TreeGrafter"/>
</dbReference>
<dbReference type="SUPFAM" id="SSF53335">
    <property type="entry name" value="S-adenosyl-L-methionine-dependent methyltransferases"/>
    <property type="match status" value="1"/>
</dbReference>
<accession>F0V742</accession>
<dbReference type="InterPro" id="IPR025799">
    <property type="entry name" value="Arg_MeTrfase"/>
</dbReference>
<reference evidence="7" key="4">
    <citation type="journal article" date="2015" name="PLoS ONE">
        <title>Comprehensive Evaluation of Toxoplasma gondii VEG and Neospora caninum LIV Genomes with Tachyzoite Stage Transcriptome and Proteome Defines Novel Transcript Features.</title>
        <authorList>
            <person name="Ramaprasad A."/>
            <person name="Mourier T."/>
            <person name="Naeem R."/>
            <person name="Malas T.B."/>
            <person name="Moussa E."/>
            <person name="Panigrahi A."/>
            <person name="Vermont S.J."/>
            <person name="Otto T.D."/>
            <person name="Wastling J."/>
            <person name="Pain A."/>
        </authorList>
    </citation>
    <scope>NUCLEOTIDE SEQUENCE</scope>
    <source>
        <strain evidence="7">Liverpool</strain>
    </source>
</reference>
<dbReference type="RefSeq" id="XP_003879568.1">
    <property type="nucleotide sequence ID" value="XM_003879519.1"/>
</dbReference>
<dbReference type="InterPro" id="IPR055135">
    <property type="entry name" value="PRMT_dom"/>
</dbReference>
<evidence type="ECO:0000313" key="8">
    <source>
        <dbReference type="Proteomes" id="UP000007494"/>
    </source>
</evidence>
<evidence type="ECO:0000256" key="1">
    <source>
        <dbReference type="ARBA" id="ARBA00022603"/>
    </source>
</evidence>
<dbReference type="AlphaFoldDB" id="F0V742"/>
<evidence type="ECO:0000256" key="2">
    <source>
        <dbReference type="ARBA" id="ARBA00022679"/>
    </source>
</evidence>
<feature type="domain" description="Protein arginine N-methyltransferase" evidence="5">
    <location>
        <begin position="539"/>
        <end position="594"/>
    </location>
</feature>
<feature type="domain" description="Protein arginine N-methyltransferase" evidence="5">
    <location>
        <begin position="319"/>
        <end position="428"/>
    </location>
</feature>
<keyword evidence="2 6" id="KW-0808">Transferase</keyword>
<feature type="compositionally biased region" description="Low complexity" evidence="4">
    <location>
        <begin position="20"/>
        <end position="38"/>
    </location>
</feature>
<reference evidence="6" key="2">
    <citation type="submission" date="2011-03" db="EMBL/GenBank/DDBJ databases">
        <title>Comparative genomics and transcriptomics of Neospora caninum and Toxoplasma gondii.</title>
        <authorList>
            <person name="Reid A.J."/>
            <person name="Sohal A."/>
            <person name="Harris D."/>
            <person name="Quail M."/>
            <person name="Sanders M."/>
            <person name="Berriman M."/>
            <person name="Wastling J.M."/>
            <person name="Pain A."/>
        </authorList>
    </citation>
    <scope>NUCLEOTIDE SEQUENCE</scope>
    <source>
        <strain evidence="6">Liverpool</strain>
    </source>
</reference>
<feature type="region of interest" description="Disordered" evidence="4">
    <location>
        <begin position="1"/>
        <end position="79"/>
    </location>
</feature>
<keyword evidence="3" id="KW-0949">S-adenosyl-L-methionine</keyword>
<feature type="region of interest" description="Disordered" evidence="4">
    <location>
        <begin position="488"/>
        <end position="532"/>
    </location>
</feature>
<reference evidence="6" key="1">
    <citation type="submission" date="2011-02" db="EMBL/GenBank/DDBJ databases">
        <authorList>
            <person name="Aslett M."/>
        </authorList>
    </citation>
    <scope>NUCLEOTIDE SEQUENCE</scope>
    <source>
        <strain evidence="6">Liverpool</strain>
    </source>
</reference>
<dbReference type="eggNOG" id="KOG1499">
    <property type="taxonomic scope" value="Eukaryota"/>
</dbReference>
<dbReference type="OMA" id="ISEFMGF"/>
<name>F0V742_NEOCL</name>
<dbReference type="GO" id="GO:0032259">
    <property type="term" value="P:methylation"/>
    <property type="evidence" value="ECO:0007669"/>
    <property type="project" value="UniProtKB-KW"/>
</dbReference>
<evidence type="ECO:0000259" key="5">
    <source>
        <dbReference type="Pfam" id="PF22528"/>
    </source>
</evidence>
<dbReference type="PANTHER" id="PTHR11006">
    <property type="entry name" value="PROTEIN ARGININE N-METHYLTRANSFERASE"/>
    <property type="match status" value="1"/>
</dbReference>
<gene>
    <name evidence="7" type="ORF">BN1204_000310</name>
    <name evidence="6" type="ORF">NCLIV_000310</name>
</gene>
<evidence type="ECO:0000313" key="6">
    <source>
        <dbReference type="EMBL" id="CBZ49533.1"/>
    </source>
</evidence>
<sequence length="617" mass="66425">MEESRSLGDESNCGSSPSFSATPSHPSCPSSSATSVSQSERDESAREPATSSLSEASGGASSSNPSPSLSSSTQSPSPVSASSSSASCAYYSSYGDPSVHSYMLRDGPRTSAYHRAIAENRRVLRNAVVMDVGAGSGILSLFAARDGGAKRVYALEPSDAFWLLQEIVEVNNLQSVVLPVHATVEELIDAARMFRALKQLHADARGPRPAASDREKAKTGAKHATSREEGQVQDAKKEPNEEALSDLEALMARDGVRAFLEEMEASGLCENGKDSACRFVDAIVSEWMGFYLLHEGMLDSVLKARDVFLRPGGRLFPSRARLRLALADCSEYWASRLQCFTDFHGFNFTPLQQRLLAQMQAGKQPLLVQLKPSQCAASAPALLFDWDLAELPVAALQAMVLDARLTATRQTPVHAFAIWFECLFPQCEAGGETLGGRGEAAAEESEADGQEARTNGSATSGEARPECAECSTVLRKCRQAFSVEAERRREAGGAEATEGEKTRVGAKAVERTAENRREENGAGKGEGNREEACAVRRDEGVLLDTGPFSDETHWKQTVVLLPQAMELTPGLSLTCQVHLRKAHARARAYEVEIEVVDAEMEEGEQEEGEADAPGGQK</sequence>
<dbReference type="PANTHER" id="PTHR11006:SF102">
    <property type="entry name" value="PROTEIN ARGININE N-METHYLTRANSFERASE 1"/>
    <property type="match status" value="1"/>
</dbReference>
<dbReference type="VEuPathDB" id="ToxoDB:NCLIV_000310"/>
<dbReference type="Proteomes" id="UP000007494">
    <property type="component" value="Chromosome Ia"/>
</dbReference>
<dbReference type="InParanoid" id="F0V742"/>
<proteinExistence type="predicted"/>
<keyword evidence="8" id="KW-1185">Reference proteome</keyword>
<feature type="region of interest" description="Disordered" evidence="4">
    <location>
        <begin position="204"/>
        <end position="239"/>
    </location>
</feature>
<keyword evidence="1 6" id="KW-0489">Methyltransferase</keyword>
<dbReference type="GO" id="GO:0016274">
    <property type="term" value="F:protein-arginine N-methyltransferase activity"/>
    <property type="evidence" value="ECO:0007669"/>
    <property type="project" value="InterPro"/>
</dbReference>
<dbReference type="EMBL" id="LN714474">
    <property type="protein sequence ID" value="CEL64112.1"/>
    <property type="molecule type" value="Genomic_DNA"/>
</dbReference>
<dbReference type="Gene3D" id="2.70.160.11">
    <property type="entry name" value="Hnrnp arginine n-methyltransferase1"/>
    <property type="match status" value="1"/>
</dbReference>
<dbReference type="OrthoDB" id="333611at2759"/>
<organism evidence="6 8">
    <name type="scientific">Neospora caninum (strain Liverpool)</name>
    <dbReference type="NCBI Taxonomy" id="572307"/>
    <lineage>
        <taxon>Eukaryota</taxon>
        <taxon>Sar</taxon>
        <taxon>Alveolata</taxon>
        <taxon>Apicomplexa</taxon>
        <taxon>Conoidasida</taxon>
        <taxon>Coccidia</taxon>
        <taxon>Eucoccidiorida</taxon>
        <taxon>Eimeriorina</taxon>
        <taxon>Sarcocystidae</taxon>
        <taxon>Neospora</taxon>
    </lineage>
</organism>
<feature type="compositionally biased region" description="Basic and acidic residues" evidence="4">
    <location>
        <begin position="204"/>
        <end position="218"/>
    </location>
</feature>
<feature type="region of interest" description="Disordered" evidence="4">
    <location>
        <begin position="433"/>
        <end position="464"/>
    </location>
</feature>
<reference evidence="8" key="3">
    <citation type="journal article" date="2012" name="PLoS Pathog.">
        <title>Comparative genomics of the apicomplexan parasites Toxoplasma gondii and Neospora caninum: Coccidia differing in host range and transmission strategy.</title>
        <authorList>
            <person name="Reid A.J."/>
            <person name="Vermont S.J."/>
            <person name="Cotton J.A."/>
            <person name="Harris D."/>
            <person name="Hill-Cawthorne G.A."/>
            <person name="Konen-Waisman S."/>
            <person name="Latham S.M."/>
            <person name="Mourier T."/>
            <person name="Norton R."/>
            <person name="Quail M.A."/>
            <person name="Sanders M."/>
            <person name="Shanmugam D."/>
            <person name="Sohal A."/>
            <person name="Wasmuth J.D."/>
            <person name="Brunk B."/>
            <person name="Grigg M.E."/>
            <person name="Howard J.C."/>
            <person name="Parkinson J."/>
            <person name="Roos D.S."/>
            <person name="Trees A.J."/>
            <person name="Berriman M."/>
            <person name="Pain A."/>
            <person name="Wastling J.M."/>
        </authorList>
    </citation>
    <scope>NUCLEOTIDE SEQUENCE [LARGE SCALE GENOMIC DNA]</scope>
    <source>
        <strain evidence="8">Liverpool</strain>
    </source>
</reference>
<protein>
    <submittedName>
        <fullName evidence="7">Arginine N-methyltransferase, putative</fullName>
    </submittedName>
    <submittedName>
        <fullName evidence="6">Putative arginine N-methyltransferase</fullName>
    </submittedName>
</protein>
<evidence type="ECO:0000313" key="7">
    <source>
        <dbReference type="EMBL" id="CEL64112.1"/>
    </source>
</evidence>
<evidence type="ECO:0000256" key="4">
    <source>
        <dbReference type="SAM" id="MobiDB-lite"/>
    </source>
</evidence>
<feature type="compositionally biased region" description="Low complexity" evidence="4">
    <location>
        <begin position="49"/>
        <end position="79"/>
    </location>
</feature>
<dbReference type="CDD" id="cd02440">
    <property type="entry name" value="AdoMet_MTases"/>
    <property type="match status" value="1"/>
</dbReference>
<dbReference type="EMBL" id="FR823380">
    <property type="protein sequence ID" value="CBZ49533.1"/>
    <property type="molecule type" value="Genomic_DNA"/>
</dbReference>
<evidence type="ECO:0000256" key="3">
    <source>
        <dbReference type="ARBA" id="ARBA00022691"/>
    </source>
</evidence>